<dbReference type="EMBL" id="KV700098">
    <property type="protein sequence ID" value="OCF54002.1"/>
    <property type="molecule type" value="Genomic_DNA"/>
</dbReference>
<dbReference type="Proteomes" id="UP000092583">
    <property type="component" value="Unassembled WGS sequence"/>
</dbReference>
<dbReference type="CDD" id="cd00161">
    <property type="entry name" value="beta-trefoil_Ricin-like"/>
    <property type="match status" value="1"/>
</dbReference>
<keyword evidence="1" id="KW-0732">Signal</keyword>
<dbReference type="Pfam" id="PF00652">
    <property type="entry name" value="Ricin_B_lectin"/>
    <property type="match status" value="1"/>
</dbReference>
<feature type="signal peptide" evidence="1">
    <location>
        <begin position="1"/>
        <end position="19"/>
    </location>
</feature>
<feature type="domain" description="Ricin B lectin" evidence="2">
    <location>
        <begin position="26"/>
        <end position="149"/>
    </location>
</feature>
<evidence type="ECO:0000313" key="3">
    <source>
        <dbReference type="EMBL" id="OCF54002.1"/>
    </source>
</evidence>
<dbReference type="SMART" id="SM00458">
    <property type="entry name" value="RICIN"/>
    <property type="match status" value="1"/>
</dbReference>
<dbReference type="SUPFAM" id="SSF50370">
    <property type="entry name" value="Ricin B-like lectins"/>
    <property type="match status" value="1"/>
</dbReference>
<evidence type="ECO:0000256" key="1">
    <source>
        <dbReference type="SAM" id="SignalP"/>
    </source>
</evidence>
<evidence type="ECO:0000259" key="2">
    <source>
        <dbReference type="SMART" id="SM00458"/>
    </source>
</evidence>
<dbReference type="PROSITE" id="PS50231">
    <property type="entry name" value="RICIN_B_LECTIN"/>
    <property type="match status" value="1"/>
</dbReference>
<dbReference type="OrthoDB" id="6770063at2759"/>
<feature type="chain" id="PRO_5008628558" description="Ricin B lectin domain-containing protein" evidence="1">
    <location>
        <begin position="20"/>
        <end position="150"/>
    </location>
</feature>
<organism evidence="3 4">
    <name type="scientific">Kwoniella mangroviensis CBS 10435</name>
    <dbReference type="NCBI Taxonomy" id="1331196"/>
    <lineage>
        <taxon>Eukaryota</taxon>
        <taxon>Fungi</taxon>
        <taxon>Dikarya</taxon>
        <taxon>Basidiomycota</taxon>
        <taxon>Agaricomycotina</taxon>
        <taxon>Tremellomycetes</taxon>
        <taxon>Tremellales</taxon>
        <taxon>Cryptococcaceae</taxon>
        <taxon>Kwoniella</taxon>
    </lineage>
</organism>
<keyword evidence="4" id="KW-1185">Reference proteome</keyword>
<dbReference type="STRING" id="1331196.A0A1B9IEL4"/>
<dbReference type="InterPro" id="IPR035992">
    <property type="entry name" value="Ricin_B-like_lectins"/>
</dbReference>
<sequence>MFAPALLITLVSLLSFISASPVKKRYSTVKIRSARDNKCLSPQGARWTDGTQVVTVDCASAARWDINPGSGSVILHGSTYALDAGTGSTNNAIVKLANSTPGAFQQTWYLTTDNRIAITGGNQCLDEGDNGPQTYQCTSGNTNQVWLIDQ</sequence>
<name>A0A1B9IEL4_9TREE</name>
<reference evidence="3 4" key="1">
    <citation type="submission" date="2013-07" db="EMBL/GenBank/DDBJ databases">
        <title>The Genome Sequence of Kwoniella mangroviensis CBS10435.</title>
        <authorList>
            <consortium name="The Broad Institute Genome Sequencing Platform"/>
            <person name="Cuomo C."/>
            <person name="Litvintseva A."/>
            <person name="Chen Y."/>
            <person name="Heitman J."/>
            <person name="Sun S."/>
            <person name="Springer D."/>
            <person name="Dromer F."/>
            <person name="Young S.K."/>
            <person name="Zeng Q."/>
            <person name="Gargeya S."/>
            <person name="Fitzgerald M."/>
            <person name="Abouelleil A."/>
            <person name="Alvarado L."/>
            <person name="Berlin A.M."/>
            <person name="Chapman S.B."/>
            <person name="Dewar J."/>
            <person name="Goldberg J."/>
            <person name="Griggs A."/>
            <person name="Gujja S."/>
            <person name="Hansen M."/>
            <person name="Howarth C."/>
            <person name="Imamovic A."/>
            <person name="Larimer J."/>
            <person name="McCowan C."/>
            <person name="Murphy C."/>
            <person name="Pearson M."/>
            <person name="Priest M."/>
            <person name="Roberts A."/>
            <person name="Saif S."/>
            <person name="Shea T."/>
            <person name="Sykes S."/>
            <person name="Wortman J."/>
            <person name="Nusbaum C."/>
            <person name="Birren B."/>
        </authorList>
    </citation>
    <scope>NUCLEOTIDE SEQUENCE [LARGE SCALE GENOMIC DNA]</scope>
    <source>
        <strain evidence="3 4">CBS 10435</strain>
    </source>
</reference>
<proteinExistence type="predicted"/>
<protein>
    <recommendedName>
        <fullName evidence="2">Ricin B lectin domain-containing protein</fullName>
    </recommendedName>
</protein>
<accession>A0A1B9IEL4</accession>
<reference evidence="4" key="2">
    <citation type="submission" date="2013-12" db="EMBL/GenBank/DDBJ databases">
        <title>Evolution of pathogenesis and genome organization in the Tremellales.</title>
        <authorList>
            <person name="Cuomo C."/>
            <person name="Litvintseva A."/>
            <person name="Heitman J."/>
            <person name="Chen Y."/>
            <person name="Sun S."/>
            <person name="Springer D."/>
            <person name="Dromer F."/>
            <person name="Young S."/>
            <person name="Zeng Q."/>
            <person name="Chapman S."/>
            <person name="Gujja S."/>
            <person name="Saif S."/>
            <person name="Birren B."/>
        </authorList>
    </citation>
    <scope>NUCLEOTIDE SEQUENCE [LARGE SCALE GENOMIC DNA]</scope>
    <source>
        <strain evidence="4">CBS 10435</strain>
    </source>
</reference>
<dbReference type="AlphaFoldDB" id="A0A1B9IEL4"/>
<gene>
    <name evidence="3" type="ORF">L486_08509</name>
</gene>
<dbReference type="InterPro" id="IPR000772">
    <property type="entry name" value="Ricin_B_lectin"/>
</dbReference>
<dbReference type="Gene3D" id="2.80.10.50">
    <property type="match status" value="2"/>
</dbReference>
<evidence type="ECO:0000313" key="4">
    <source>
        <dbReference type="Proteomes" id="UP000092583"/>
    </source>
</evidence>